<evidence type="ECO:0000313" key="2">
    <source>
        <dbReference type="EMBL" id="KAJ3472670.1"/>
    </source>
</evidence>
<name>A0AAD5UNC7_9APHY</name>
<sequence length="268" mass="29680">MANYKYPFKDKAGKYVVDADVYYSALGMASGGYYVFGPSGVHSGIHYESAMANLLSLDEGVGAMAKGEVVAYRINRDYPTSPGVAKVPMTAESTSAAFSNGFVLTRHTLEYPKGNTLTYFCLAMHLRSFGDYERMGSAVKRPAYWPAKIYRVKETAKEKQIVPKGATDQPVIGLSVRAKPSFAKDSPVLGYLPHGARFTVLQRDKLRRCQPLRIAGGYRRAGSKRKARHQRTLTSWLRQRIRRRSKSENCSATWASTGESKTQGRAAS</sequence>
<dbReference type="AlphaFoldDB" id="A0AAD5UNC7"/>
<protein>
    <submittedName>
        <fullName evidence="2">Uncharacterized protein</fullName>
    </submittedName>
</protein>
<gene>
    <name evidence="2" type="ORF">NLI96_g13292</name>
</gene>
<evidence type="ECO:0000256" key="1">
    <source>
        <dbReference type="SAM" id="MobiDB-lite"/>
    </source>
</evidence>
<feature type="compositionally biased region" description="Polar residues" evidence="1">
    <location>
        <begin position="248"/>
        <end position="268"/>
    </location>
</feature>
<keyword evidence="3" id="KW-1185">Reference proteome</keyword>
<reference evidence="2" key="1">
    <citation type="submission" date="2022-07" db="EMBL/GenBank/DDBJ databases">
        <title>Genome Sequence of Physisporinus lineatus.</title>
        <authorList>
            <person name="Buettner E."/>
        </authorList>
    </citation>
    <scope>NUCLEOTIDE SEQUENCE</scope>
    <source>
        <strain evidence="2">VT162</strain>
    </source>
</reference>
<proteinExistence type="predicted"/>
<evidence type="ECO:0000313" key="3">
    <source>
        <dbReference type="Proteomes" id="UP001212997"/>
    </source>
</evidence>
<comment type="caution">
    <text evidence="2">The sequence shown here is derived from an EMBL/GenBank/DDBJ whole genome shotgun (WGS) entry which is preliminary data.</text>
</comment>
<accession>A0AAD5UNC7</accession>
<organism evidence="2 3">
    <name type="scientific">Meripilus lineatus</name>
    <dbReference type="NCBI Taxonomy" id="2056292"/>
    <lineage>
        <taxon>Eukaryota</taxon>
        <taxon>Fungi</taxon>
        <taxon>Dikarya</taxon>
        <taxon>Basidiomycota</taxon>
        <taxon>Agaricomycotina</taxon>
        <taxon>Agaricomycetes</taxon>
        <taxon>Polyporales</taxon>
        <taxon>Meripilaceae</taxon>
        <taxon>Meripilus</taxon>
    </lineage>
</organism>
<dbReference type="EMBL" id="JANAWD010001842">
    <property type="protein sequence ID" value="KAJ3472670.1"/>
    <property type="molecule type" value="Genomic_DNA"/>
</dbReference>
<dbReference type="Proteomes" id="UP001212997">
    <property type="component" value="Unassembled WGS sequence"/>
</dbReference>
<feature type="region of interest" description="Disordered" evidence="1">
    <location>
        <begin position="244"/>
        <end position="268"/>
    </location>
</feature>